<keyword evidence="4" id="KW-1185">Reference proteome</keyword>
<protein>
    <recommendedName>
        <fullName evidence="2">PH domain-containing protein</fullName>
    </recommendedName>
</protein>
<dbReference type="Proteomes" id="UP000323426">
    <property type="component" value="Unassembled WGS sequence"/>
</dbReference>
<accession>A0A5M6DM42</accession>
<name>A0A5M6DM42_9BACT</name>
<proteinExistence type="predicted"/>
<evidence type="ECO:0000313" key="4">
    <source>
        <dbReference type="Proteomes" id="UP000323426"/>
    </source>
</evidence>
<dbReference type="EMBL" id="VWSF01000005">
    <property type="protein sequence ID" value="KAA5547486.1"/>
    <property type="molecule type" value="Genomic_DNA"/>
</dbReference>
<feature type="domain" description="PH" evidence="2">
    <location>
        <begin position="143"/>
        <end position="286"/>
    </location>
</feature>
<evidence type="ECO:0000256" key="1">
    <source>
        <dbReference type="SAM" id="Phobius"/>
    </source>
</evidence>
<dbReference type="AlphaFoldDB" id="A0A5M6DM42"/>
<gene>
    <name evidence="3" type="ORF">F0145_09175</name>
</gene>
<dbReference type="Pfam" id="PF26566">
    <property type="entry name" value="PH_40"/>
    <property type="match status" value="1"/>
</dbReference>
<feature type="transmembrane region" description="Helical" evidence="1">
    <location>
        <begin position="180"/>
        <end position="205"/>
    </location>
</feature>
<organism evidence="3 4">
    <name type="scientific">Adhaeribacter rhizoryzae</name>
    <dbReference type="NCBI Taxonomy" id="2607907"/>
    <lineage>
        <taxon>Bacteria</taxon>
        <taxon>Pseudomonadati</taxon>
        <taxon>Bacteroidota</taxon>
        <taxon>Cytophagia</taxon>
        <taxon>Cytophagales</taxon>
        <taxon>Hymenobacteraceae</taxon>
        <taxon>Adhaeribacter</taxon>
    </lineage>
</organism>
<keyword evidence="1" id="KW-1133">Transmembrane helix</keyword>
<reference evidence="3 4" key="1">
    <citation type="submission" date="2019-09" db="EMBL/GenBank/DDBJ databases">
        <title>Genome sequence and assembly of Adhaeribacter sp.</title>
        <authorList>
            <person name="Chhetri G."/>
        </authorList>
    </citation>
    <scope>NUCLEOTIDE SEQUENCE [LARGE SCALE GENOMIC DNA]</scope>
    <source>
        <strain evidence="3 4">DK36</strain>
    </source>
</reference>
<comment type="caution">
    <text evidence="3">The sequence shown here is derived from an EMBL/GenBank/DDBJ whole genome shotgun (WGS) entry which is preliminary data.</text>
</comment>
<keyword evidence="1" id="KW-0472">Membrane</keyword>
<dbReference type="RefSeq" id="WP_150088110.1">
    <property type="nucleotide sequence ID" value="NZ_VWSF01000005.1"/>
</dbReference>
<feature type="transmembrane region" description="Helical" evidence="1">
    <location>
        <begin position="154"/>
        <end position="174"/>
    </location>
</feature>
<evidence type="ECO:0000313" key="3">
    <source>
        <dbReference type="EMBL" id="KAA5547486.1"/>
    </source>
</evidence>
<keyword evidence="1" id="KW-0812">Transmembrane</keyword>
<dbReference type="InterPro" id="IPR058916">
    <property type="entry name" value="PH_40"/>
</dbReference>
<sequence>MPQPEFLEAVAVEKLVSKVQLQNYEPGEFTRIGGRTLNETIELVANFPWQEYRQPAFVKLTGPSVTIEHPSGKFLKVGLYYNNSFCLYYCDENEKLQVSVVPDLKDCFAAITAIYNNADTFVSHQKAPFYEDPKKHFVTNSFEYTVTKARILNFLLYPTIFDTFIILLIFTLGFTDWEVFTNILGIAIAGGLFAIINGPNVYLFLDYYYYSQDLCLQLAKGHANFYFGPKAKPREYLKEDIQLILILSHHGSRNPWGSNTVFEIIFKNGEVIRIPNLLIKTTVFVEKFLAQQIEWKHKFFATV</sequence>
<evidence type="ECO:0000259" key="2">
    <source>
        <dbReference type="Pfam" id="PF26566"/>
    </source>
</evidence>